<proteinExistence type="predicted"/>
<name>A0A084W1Z7_ANOSI</name>
<gene>
    <name evidence="2" type="ORF">ZHAS_00012135</name>
</gene>
<keyword evidence="1" id="KW-0732">Signal</keyword>
<dbReference type="VEuPathDB" id="VectorBase:ASIC012135"/>
<dbReference type="AlphaFoldDB" id="A0A084W1Z7"/>
<reference evidence="2 4" key="1">
    <citation type="journal article" date="2014" name="BMC Genomics">
        <title>Genome sequence of Anopheles sinensis provides insight into genetics basis of mosquito competence for malaria parasites.</title>
        <authorList>
            <person name="Zhou D."/>
            <person name="Zhang D."/>
            <person name="Ding G."/>
            <person name="Shi L."/>
            <person name="Hou Q."/>
            <person name="Ye Y."/>
            <person name="Xu Y."/>
            <person name="Zhou H."/>
            <person name="Xiong C."/>
            <person name="Li S."/>
            <person name="Yu J."/>
            <person name="Hong S."/>
            <person name="Yu X."/>
            <person name="Zou P."/>
            <person name="Chen C."/>
            <person name="Chang X."/>
            <person name="Wang W."/>
            <person name="Lv Y."/>
            <person name="Sun Y."/>
            <person name="Ma L."/>
            <person name="Shen B."/>
            <person name="Zhu C."/>
        </authorList>
    </citation>
    <scope>NUCLEOTIDE SEQUENCE [LARGE SCALE GENOMIC DNA]</scope>
</reference>
<accession>A0A084W1Z7</accession>
<dbReference type="EMBL" id="KE525272">
    <property type="protein sequence ID" value="KFB44241.1"/>
    <property type="molecule type" value="Genomic_DNA"/>
</dbReference>
<keyword evidence="4" id="KW-1185">Reference proteome</keyword>
<evidence type="ECO:0000256" key="1">
    <source>
        <dbReference type="SAM" id="SignalP"/>
    </source>
</evidence>
<dbReference type="EnsemblMetazoa" id="ASIC012135-RA">
    <property type="protein sequence ID" value="ASIC012135-PA"/>
    <property type="gene ID" value="ASIC012135"/>
</dbReference>
<evidence type="ECO:0000313" key="2">
    <source>
        <dbReference type="EMBL" id="KFB44241.1"/>
    </source>
</evidence>
<evidence type="ECO:0000313" key="4">
    <source>
        <dbReference type="Proteomes" id="UP000030765"/>
    </source>
</evidence>
<feature type="chain" id="PRO_5010608744" evidence="1">
    <location>
        <begin position="23"/>
        <end position="88"/>
    </location>
</feature>
<dbReference type="Proteomes" id="UP000030765">
    <property type="component" value="Unassembled WGS sequence"/>
</dbReference>
<reference evidence="3" key="2">
    <citation type="submission" date="2020-05" db="UniProtKB">
        <authorList>
            <consortium name="EnsemblMetazoa"/>
        </authorList>
    </citation>
    <scope>IDENTIFICATION</scope>
</reference>
<sequence length="88" mass="9289">MQTVSIAIVLLLVLAELNTSYTNPVPHLCGGGGVTGPVKFIGNYAAYGYGGGYGLPGANGGYGYMNGNKVRRRRRKKPFFVPPTILIG</sequence>
<protein>
    <submittedName>
        <fullName evidence="2 3">Uncharacterized protein</fullName>
    </submittedName>
</protein>
<organism evidence="2">
    <name type="scientific">Anopheles sinensis</name>
    <name type="common">Mosquito</name>
    <dbReference type="NCBI Taxonomy" id="74873"/>
    <lineage>
        <taxon>Eukaryota</taxon>
        <taxon>Metazoa</taxon>
        <taxon>Ecdysozoa</taxon>
        <taxon>Arthropoda</taxon>
        <taxon>Hexapoda</taxon>
        <taxon>Insecta</taxon>
        <taxon>Pterygota</taxon>
        <taxon>Neoptera</taxon>
        <taxon>Endopterygota</taxon>
        <taxon>Diptera</taxon>
        <taxon>Nematocera</taxon>
        <taxon>Culicoidea</taxon>
        <taxon>Culicidae</taxon>
        <taxon>Anophelinae</taxon>
        <taxon>Anopheles</taxon>
    </lineage>
</organism>
<dbReference type="EMBL" id="ATLV01019471">
    <property type="status" value="NOT_ANNOTATED_CDS"/>
    <property type="molecule type" value="Genomic_DNA"/>
</dbReference>
<evidence type="ECO:0000313" key="3">
    <source>
        <dbReference type="EnsemblMetazoa" id="ASIC012135-PA"/>
    </source>
</evidence>
<feature type="signal peptide" evidence="1">
    <location>
        <begin position="1"/>
        <end position="22"/>
    </location>
</feature>